<evidence type="ECO:0000313" key="3">
    <source>
        <dbReference type="EMBL" id="PFX33101.1"/>
    </source>
</evidence>
<dbReference type="EMBL" id="LSMT01000015">
    <property type="protein sequence ID" value="PFX33101.1"/>
    <property type="molecule type" value="Genomic_DNA"/>
</dbReference>
<protein>
    <submittedName>
        <fullName evidence="3">Thiamine-triphosphatase</fullName>
    </submittedName>
</protein>
<dbReference type="SUPFAM" id="SSF55154">
    <property type="entry name" value="CYTH-like phosphatases"/>
    <property type="match status" value="1"/>
</dbReference>
<sequence length="225" mass="25979">MAAEWVSGSPLSSSQMIEVESKFRVPPDFEKVLKLKGAKLMPQTTFTDVYFDAPNHELSLNGHWLRKRNNKWELKIQKLKNERWIESNREIEDENEILNEIIKRLLSLYPNIGRDYKSVEDMVQGSSFKQIACFTTNRTVYKMPDGVVVDLDQASFGYQVGELEVLVSSEKSVEVAKELIQKTAELLGIECRLNIPSKLEEYVFNNCRSHHEQLVKCGFFVNQQS</sequence>
<gene>
    <name evidence="3" type="primary">Thtpa</name>
    <name evidence="3" type="ORF">AWC38_SpisGene2039</name>
</gene>
<evidence type="ECO:0000256" key="1">
    <source>
        <dbReference type="SAM" id="Coils"/>
    </source>
</evidence>
<feature type="coiled-coil region" evidence="1">
    <location>
        <begin position="81"/>
        <end position="108"/>
    </location>
</feature>
<dbReference type="OrthoDB" id="442176at2759"/>
<dbReference type="PANTHER" id="PTHR14586:SF1">
    <property type="entry name" value="THIAMINE-TRIPHOSPHATASE"/>
    <property type="match status" value="1"/>
</dbReference>
<dbReference type="Pfam" id="PF01928">
    <property type="entry name" value="CYTH"/>
    <property type="match status" value="1"/>
</dbReference>
<evidence type="ECO:0000313" key="4">
    <source>
        <dbReference type="Proteomes" id="UP000225706"/>
    </source>
</evidence>
<dbReference type="InterPro" id="IPR033469">
    <property type="entry name" value="CYTH-like_dom_sf"/>
</dbReference>
<evidence type="ECO:0000259" key="2">
    <source>
        <dbReference type="PROSITE" id="PS51707"/>
    </source>
</evidence>
<dbReference type="STRING" id="50429.A0A2B4ST67"/>
<organism evidence="3 4">
    <name type="scientific">Stylophora pistillata</name>
    <name type="common">Smooth cauliflower coral</name>
    <dbReference type="NCBI Taxonomy" id="50429"/>
    <lineage>
        <taxon>Eukaryota</taxon>
        <taxon>Metazoa</taxon>
        <taxon>Cnidaria</taxon>
        <taxon>Anthozoa</taxon>
        <taxon>Hexacorallia</taxon>
        <taxon>Scleractinia</taxon>
        <taxon>Astrocoeniina</taxon>
        <taxon>Pocilloporidae</taxon>
        <taxon>Stylophora</taxon>
    </lineage>
</organism>
<proteinExistence type="predicted"/>
<dbReference type="AlphaFoldDB" id="A0A2B4ST67"/>
<reference evidence="4" key="1">
    <citation type="journal article" date="2017" name="bioRxiv">
        <title>Comparative analysis of the genomes of Stylophora pistillata and Acropora digitifera provides evidence for extensive differences between species of corals.</title>
        <authorList>
            <person name="Voolstra C.R."/>
            <person name="Li Y."/>
            <person name="Liew Y.J."/>
            <person name="Baumgarten S."/>
            <person name="Zoccola D."/>
            <person name="Flot J.-F."/>
            <person name="Tambutte S."/>
            <person name="Allemand D."/>
            <person name="Aranda M."/>
        </authorList>
    </citation>
    <scope>NUCLEOTIDE SEQUENCE [LARGE SCALE GENOMIC DNA]</scope>
</reference>
<dbReference type="PROSITE" id="PS51707">
    <property type="entry name" value="CYTH"/>
    <property type="match status" value="1"/>
</dbReference>
<dbReference type="InterPro" id="IPR023577">
    <property type="entry name" value="CYTH_domain"/>
</dbReference>
<dbReference type="GO" id="GO:0000287">
    <property type="term" value="F:magnesium ion binding"/>
    <property type="evidence" value="ECO:0007669"/>
    <property type="project" value="TreeGrafter"/>
</dbReference>
<keyword evidence="1" id="KW-0175">Coiled coil</keyword>
<dbReference type="Proteomes" id="UP000225706">
    <property type="component" value="Unassembled WGS sequence"/>
</dbReference>
<dbReference type="SMART" id="SM01118">
    <property type="entry name" value="CYTH"/>
    <property type="match status" value="1"/>
</dbReference>
<accession>A0A2B4ST67</accession>
<dbReference type="GO" id="GO:0042357">
    <property type="term" value="P:thiamine diphosphate metabolic process"/>
    <property type="evidence" value="ECO:0007669"/>
    <property type="project" value="TreeGrafter"/>
</dbReference>
<dbReference type="PANTHER" id="PTHR14586">
    <property type="entry name" value="THIAMINE-TRIPHOSPHATASE"/>
    <property type="match status" value="1"/>
</dbReference>
<comment type="caution">
    <text evidence="3">The sequence shown here is derived from an EMBL/GenBank/DDBJ whole genome shotgun (WGS) entry which is preliminary data.</text>
</comment>
<dbReference type="Gene3D" id="2.40.320.10">
    <property type="entry name" value="Hypothetical Protein Pfu-838710-001"/>
    <property type="match status" value="1"/>
</dbReference>
<keyword evidence="4" id="KW-1185">Reference proteome</keyword>
<dbReference type="GO" id="GO:0050333">
    <property type="term" value="F:thiamine triphosphate phosphatase activity"/>
    <property type="evidence" value="ECO:0007669"/>
    <property type="project" value="InterPro"/>
</dbReference>
<feature type="domain" description="CYTH" evidence="2">
    <location>
        <begin position="16"/>
        <end position="205"/>
    </location>
</feature>
<name>A0A2B4ST67_STYPI</name>
<dbReference type="InterPro" id="IPR039582">
    <property type="entry name" value="THTPA"/>
</dbReference>